<feature type="transmembrane region" description="Helical" evidence="1">
    <location>
        <begin position="53"/>
        <end position="75"/>
    </location>
</feature>
<dbReference type="InterPro" id="IPR021741">
    <property type="entry name" value="DUF3311"/>
</dbReference>
<evidence type="ECO:0000256" key="1">
    <source>
        <dbReference type="SAM" id="Phobius"/>
    </source>
</evidence>
<evidence type="ECO:0000313" key="2">
    <source>
        <dbReference type="EMBL" id="MFC1417337.1"/>
    </source>
</evidence>
<keyword evidence="1" id="KW-1133">Transmembrane helix</keyword>
<dbReference type="RefSeq" id="WP_380535367.1">
    <property type="nucleotide sequence ID" value="NZ_JBHFAB010000007.1"/>
</dbReference>
<feature type="transmembrane region" description="Helical" evidence="1">
    <location>
        <begin position="21"/>
        <end position="41"/>
    </location>
</feature>
<organism evidence="2 3">
    <name type="scientific">Streptacidiphilus cavernicola</name>
    <dbReference type="NCBI Taxonomy" id="3342716"/>
    <lineage>
        <taxon>Bacteria</taxon>
        <taxon>Bacillati</taxon>
        <taxon>Actinomycetota</taxon>
        <taxon>Actinomycetes</taxon>
        <taxon>Kitasatosporales</taxon>
        <taxon>Streptomycetaceae</taxon>
        <taxon>Streptacidiphilus</taxon>
    </lineage>
</organism>
<reference evidence="2 3" key="1">
    <citation type="submission" date="2024-09" db="EMBL/GenBank/DDBJ databases">
        <authorList>
            <person name="Lee S.D."/>
        </authorList>
    </citation>
    <scope>NUCLEOTIDE SEQUENCE [LARGE SCALE GENOMIC DNA]</scope>
    <source>
        <strain evidence="2 3">N8-3</strain>
    </source>
</reference>
<gene>
    <name evidence="2" type="ORF">ACEZDE_11845</name>
</gene>
<keyword evidence="1" id="KW-0472">Membrane</keyword>
<dbReference type="Proteomes" id="UP001592531">
    <property type="component" value="Unassembled WGS sequence"/>
</dbReference>
<sequence>MAETAPPSTPARPPLVTPTRIACAVLLAAPFVALLWVGSYSRLDPAFIGVPFFYWYQLAWVVLSAVFTGAAYLLFRREETARAAVRAAAEGGGPE</sequence>
<name>A0ABV6VUY9_9ACTN</name>
<dbReference type="EMBL" id="JBHFAB010000007">
    <property type="protein sequence ID" value="MFC1417337.1"/>
    <property type="molecule type" value="Genomic_DNA"/>
</dbReference>
<dbReference type="Pfam" id="PF11755">
    <property type="entry name" value="DUF3311"/>
    <property type="match status" value="1"/>
</dbReference>
<dbReference type="PANTHER" id="PTHR40034:SF1">
    <property type="entry name" value="BSL5891 PROTEIN"/>
    <property type="match status" value="1"/>
</dbReference>
<evidence type="ECO:0000313" key="3">
    <source>
        <dbReference type="Proteomes" id="UP001592531"/>
    </source>
</evidence>
<proteinExistence type="predicted"/>
<accession>A0ABV6VUY9</accession>
<keyword evidence="1" id="KW-0812">Transmembrane</keyword>
<dbReference type="PANTHER" id="PTHR40034">
    <property type="entry name" value="BSL5891 PROTEIN"/>
    <property type="match status" value="1"/>
</dbReference>
<protein>
    <submittedName>
        <fullName evidence="2">DUF3311 domain-containing protein</fullName>
    </submittedName>
</protein>
<comment type="caution">
    <text evidence="2">The sequence shown here is derived from an EMBL/GenBank/DDBJ whole genome shotgun (WGS) entry which is preliminary data.</text>
</comment>
<keyword evidence="3" id="KW-1185">Reference proteome</keyword>